<evidence type="ECO:0000256" key="2">
    <source>
        <dbReference type="ARBA" id="ARBA00010446"/>
    </source>
</evidence>
<dbReference type="SMART" id="SM00075">
    <property type="entry name" value="HYDRO"/>
    <property type="match status" value="1"/>
</dbReference>
<dbReference type="GO" id="GO:0009277">
    <property type="term" value="C:fungal-type cell wall"/>
    <property type="evidence" value="ECO:0007669"/>
    <property type="project" value="InterPro"/>
</dbReference>
<dbReference type="Proteomes" id="UP001383192">
    <property type="component" value="Unassembled WGS sequence"/>
</dbReference>
<organism evidence="8 9">
    <name type="scientific">Paramarasmius palmivorus</name>
    <dbReference type="NCBI Taxonomy" id="297713"/>
    <lineage>
        <taxon>Eukaryota</taxon>
        <taxon>Fungi</taxon>
        <taxon>Dikarya</taxon>
        <taxon>Basidiomycota</taxon>
        <taxon>Agaricomycotina</taxon>
        <taxon>Agaricomycetes</taxon>
        <taxon>Agaricomycetidae</taxon>
        <taxon>Agaricales</taxon>
        <taxon>Marasmiineae</taxon>
        <taxon>Marasmiaceae</taxon>
        <taxon>Paramarasmius</taxon>
    </lineage>
</organism>
<evidence type="ECO:0000313" key="8">
    <source>
        <dbReference type="EMBL" id="KAK7015103.1"/>
    </source>
</evidence>
<keyword evidence="7" id="KW-0732">Signal</keyword>
<evidence type="ECO:0000256" key="5">
    <source>
        <dbReference type="ARBA" id="ARBA00023157"/>
    </source>
</evidence>
<evidence type="ECO:0000256" key="4">
    <source>
        <dbReference type="ARBA" id="ARBA00022525"/>
    </source>
</evidence>
<comment type="similarity">
    <text evidence="2 7">Belongs to the fungal hydrophobin family.</text>
</comment>
<proteinExistence type="inferred from homology"/>
<accession>A0AAW0ARG9</accession>
<reference evidence="8 9" key="1">
    <citation type="submission" date="2024-01" db="EMBL/GenBank/DDBJ databases">
        <title>A draft genome for a cacao thread blight-causing isolate of Paramarasmius palmivorus.</title>
        <authorList>
            <person name="Baruah I.K."/>
            <person name="Bukari Y."/>
            <person name="Amoako-Attah I."/>
            <person name="Meinhardt L.W."/>
            <person name="Bailey B.A."/>
            <person name="Cohen S.P."/>
        </authorList>
    </citation>
    <scope>NUCLEOTIDE SEQUENCE [LARGE SCALE GENOMIC DNA]</scope>
    <source>
        <strain evidence="8 9">GH-12</strain>
    </source>
</reference>
<comment type="subcellular location">
    <subcellularLocation>
        <location evidence="1 7">Secreted</location>
        <location evidence="1 7">Cell wall</location>
    </subcellularLocation>
</comment>
<dbReference type="GO" id="GO:0005199">
    <property type="term" value="F:structural constituent of cell wall"/>
    <property type="evidence" value="ECO:0007669"/>
    <property type="project" value="InterPro"/>
</dbReference>
<dbReference type="EMBL" id="JAYKXP010000337">
    <property type="protein sequence ID" value="KAK7015103.1"/>
    <property type="molecule type" value="Genomic_DNA"/>
</dbReference>
<protein>
    <recommendedName>
        <fullName evidence="7">Hydrophobin</fullName>
    </recommendedName>
</protein>
<gene>
    <name evidence="8" type="ORF">VNI00_019228</name>
</gene>
<keyword evidence="4 7" id="KW-0964">Secreted</keyword>
<name>A0AAW0ARG9_9AGAR</name>
<comment type="caution">
    <text evidence="8">The sequence shown here is derived from an EMBL/GenBank/DDBJ whole genome shotgun (WGS) entry which is preliminary data.</text>
</comment>
<dbReference type="AlphaFoldDB" id="A0AAW0ARG9"/>
<dbReference type="CDD" id="cd23507">
    <property type="entry name" value="hydrophobin_I"/>
    <property type="match status" value="1"/>
</dbReference>
<dbReference type="Pfam" id="PF01185">
    <property type="entry name" value="Hydrophobin"/>
    <property type="match status" value="1"/>
</dbReference>
<comment type="subunit">
    <text evidence="6">Self-assembles to form functional amyloid fibrils called rodlets. Self-assembly into fibrillar rodlets occurs spontaneously at hydrophobic:hydrophilic interfaces and the rodlets further associate laterally to form amphipathic monolayers.</text>
</comment>
<dbReference type="InterPro" id="IPR001338">
    <property type="entry name" value="Class_I_Hydrophobin"/>
</dbReference>
<evidence type="ECO:0000256" key="6">
    <source>
        <dbReference type="ARBA" id="ARBA00093546"/>
    </source>
</evidence>
<keyword evidence="5 7" id="KW-1015">Disulfide bond</keyword>
<evidence type="ECO:0000256" key="1">
    <source>
        <dbReference type="ARBA" id="ARBA00004191"/>
    </source>
</evidence>
<feature type="signal peptide" evidence="7">
    <location>
        <begin position="1"/>
        <end position="17"/>
    </location>
</feature>
<evidence type="ECO:0000256" key="7">
    <source>
        <dbReference type="RuleBase" id="RU365009"/>
    </source>
</evidence>
<feature type="chain" id="PRO_5043113926" description="Hydrophobin" evidence="7">
    <location>
        <begin position="18"/>
        <end position="95"/>
    </location>
</feature>
<sequence length="95" mass="9213">MQSKLFSLAALATLAAATGIPASECTTGPIQCCNTTGKASDPSIAKVLSLLGVVAQGVDVLVGVTCTPVTVIGAGGSGCSAHPVCCTDNSHGKPL</sequence>
<evidence type="ECO:0000313" key="9">
    <source>
        <dbReference type="Proteomes" id="UP001383192"/>
    </source>
</evidence>
<keyword evidence="3 7" id="KW-0134">Cell wall</keyword>
<keyword evidence="9" id="KW-1185">Reference proteome</keyword>
<evidence type="ECO:0000256" key="3">
    <source>
        <dbReference type="ARBA" id="ARBA00022512"/>
    </source>
</evidence>